<feature type="region of interest" description="Disordered" evidence="1">
    <location>
        <begin position="419"/>
        <end position="637"/>
    </location>
</feature>
<organism evidence="4 5">
    <name type="scientific">Streptosporangium sandarakinum</name>
    <dbReference type="NCBI Taxonomy" id="1260955"/>
    <lineage>
        <taxon>Bacteria</taxon>
        <taxon>Bacillati</taxon>
        <taxon>Actinomycetota</taxon>
        <taxon>Actinomycetes</taxon>
        <taxon>Streptosporangiales</taxon>
        <taxon>Streptosporangiaceae</taxon>
        <taxon>Streptosporangium</taxon>
    </lineage>
</organism>
<feature type="compositionally biased region" description="Low complexity" evidence="1">
    <location>
        <begin position="1643"/>
        <end position="1664"/>
    </location>
</feature>
<dbReference type="Proteomes" id="UP000576393">
    <property type="component" value="Unassembled WGS sequence"/>
</dbReference>
<gene>
    <name evidence="4" type="ORF">HDA43_004599</name>
</gene>
<dbReference type="EMBL" id="JACCCO010000002">
    <property type="protein sequence ID" value="NYF42398.1"/>
    <property type="molecule type" value="Genomic_DNA"/>
</dbReference>
<feature type="compositionally biased region" description="Polar residues" evidence="1">
    <location>
        <begin position="610"/>
        <end position="619"/>
    </location>
</feature>
<dbReference type="RefSeq" id="WP_179824965.1">
    <property type="nucleotide sequence ID" value="NZ_JACCCO010000002.1"/>
</dbReference>
<evidence type="ECO:0000313" key="4">
    <source>
        <dbReference type="EMBL" id="NYF42398.1"/>
    </source>
</evidence>
<proteinExistence type="predicted"/>
<feature type="compositionally biased region" description="Low complexity" evidence="1">
    <location>
        <begin position="434"/>
        <end position="451"/>
    </location>
</feature>
<keyword evidence="2" id="KW-0812">Transmembrane</keyword>
<feature type="region of interest" description="Disordered" evidence="1">
    <location>
        <begin position="883"/>
        <end position="965"/>
    </location>
</feature>
<feature type="compositionally biased region" description="Basic and acidic residues" evidence="1">
    <location>
        <begin position="2498"/>
        <end position="2514"/>
    </location>
</feature>
<feature type="region of interest" description="Disordered" evidence="1">
    <location>
        <begin position="2464"/>
        <end position="2561"/>
    </location>
</feature>
<dbReference type="Gene3D" id="3.90.176.10">
    <property type="entry name" value="Toxin ADP-ribosyltransferase, Chain A, domain 1"/>
    <property type="match status" value="1"/>
</dbReference>
<feature type="transmembrane region" description="Helical" evidence="2">
    <location>
        <begin position="158"/>
        <end position="180"/>
    </location>
</feature>
<evidence type="ECO:0000256" key="1">
    <source>
        <dbReference type="SAM" id="MobiDB-lite"/>
    </source>
</evidence>
<dbReference type="Pfam" id="PF25547">
    <property type="entry name" value="WXG100_2"/>
    <property type="match status" value="1"/>
</dbReference>
<feature type="compositionally biased region" description="Low complexity" evidence="1">
    <location>
        <begin position="888"/>
        <end position="899"/>
    </location>
</feature>
<feature type="compositionally biased region" description="Basic and acidic residues" evidence="1">
    <location>
        <begin position="3219"/>
        <end position="3233"/>
    </location>
</feature>
<keyword evidence="2" id="KW-1133">Transmembrane helix</keyword>
<comment type="caution">
    <text evidence="4">The sequence shown here is derived from an EMBL/GenBank/DDBJ whole genome shotgun (WGS) entry which is preliminary data.</text>
</comment>
<feature type="domain" description="Outer membrane channel protein CpnT-like N-terminal" evidence="3">
    <location>
        <begin position="17"/>
        <end position="137"/>
    </location>
</feature>
<evidence type="ECO:0000259" key="3">
    <source>
        <dbReference type="Pfam" id="PF25547"/>
    </source>
</evidence>
<keyword evidence="5" id="KW-1185">Reference proteome</keyword>
<feature type="region of interest" description="Disordered" evidence="1">
    <location>
        <begin position="296"/>
        <end position="406"/>
    </location>
</feature>
<feature type="region of interest" description="Disordered" evidence="1">
    <location>
        <begin position="1629"/>
        <end position="1797"/>
    </location>
</feature>
<evidence type="ECO:0000313" key="5">
    <source>
        <dbReference type="Proteomes" id="UP000576393"/>
    </source>
</evidence>
<protein>
    <recommendedName>
        <fullName evidence="3">Outer membrane channel protein CpnT-like N-terminal domain-containing protein</fullName>
    </recommendedName>
</protein>
<feature type="compositionally biased region" description="Basic and acidic residues" evidence="1">
    <location>
        <begin position="917"/>
        <end position="935"/>
    </location>
</feature>
<feature type="compositionally biased region" description="Low complexity" evidence="1">
    <location>
        <begin position="526"/>
        <end position="543"/>
    </location>
</feature>
<feature type="compositionally biased region" description="Pro residues" evidence="1">
    <location>
        <begin position="621"/>
        <end position="637"/>
    </location>
</feature>
<feature type="compositionally biased region" description="Basic and acidic residues" evidence="1">
    <location>
        <begin position="1737"/>
        <end position="1760"/>
    </location>
</feature>
<feature type="compositionally biased region" description="Low complexity" evidence="1">
    <location>
        <begin position="460"/>
        <end position="470"/>
    </location>
</feature>
<feature type="compositionally biased region" description="Gly residues" evidence="1">
    <location>
        <begin position="2473"/>
        <end position="2492"/>
    </location>
</feature>
<feature type="compositionally biased region" description="Low complexity" evidence="1">
    <location>
        <begin position="550"/>
        <end position="559"/>
    </location>
</feature>
<feature type="region of interest" description="Disordered" evidence="1">
    <location>
        <begin position="3217"/>
        <end position="3243"/>
    </location>
</feature>
<reference evidence="4 5" key="1">
    <citation type="submission" date="2020-07" db="EMBL/GenBank/DDBJ databases">
        <title>Sequencing the genomes of 1000 actinobacteria strains.</title>
        <authorList>
            <person name="Klenk H.-P."/>
        </authorList>
    </citation>
    <scope>NUCLEOTIDE SEQUENCE [LARGE SCALE GENOMIC DNA]</scope>
    <source>
        <strain evidence="4 5">DSM 45763</strain>
    </source>
</reference>
<feature type="transmembrane region" description="Helical" evidence="2">
    <location>
        <begin position="118"/>
        <end position="138"/>
    </location>
</feature>
<evidence type="ECO:0000256" key="2">
    <source>
        <dbReference type="SAM" id="Phobius"/>
    </source>
</evidence>
<sequence length="3472" mass="367030">MGFDGFLVPDWAKPYVGWAVGMDWPEGDESRCFRLADACAATARSVAGEGPLSSQGSMGAAGGVKWDGEALKLFAEHVKKVSGGRQAELVDRLVSAALELNQAGVQVEYTKKMIEVSVWFLIFQIGWLLAASAGPWGALSLALIGPRVQLARMTIQQIAHRLLINLALFGGLGVVMDAGVQLSQSRRDGIDWESVKASGMMGALSGLFLTALPAGLSGLSTARLRAGLRRAEMTAFEKFLAASTSSMWGMMAQSGLANGAATAISLAMSGQFDWEMVLKGTTAGVIGGADAHWAGQPTVRGAGGDGGGPAHGGDGGGPAAGPAGGSPAGGTVPRDPGGPSGPGGAATHDPGGPSGPGGTVPHDPGGPPGSGGAVPRDPGGPSGRGAAGDLGAVGAHQAGSGRPADSATVLAQAVPPAVLGADGTASPHTPPHTAPQAVPPVALRPDGTAPPHAAPPAPLPAAAAPAFAAKPGGGPAGRVENAGPVSAGTPGEGGSPAHPATATGRPGQAHVAADDATGPGSGGATHSGTGTATHPGTGTATHPGAGGATHPGTGTATHPGAGGATHPGPEAAVPTVPAPRDPIATGESAPAARPGAESIDSLINHGDGQGTATVLTEQQGPPAPQPFPAADPEAVRPPRPITLRDHESFAQSVATGITGPREPLRTGAESLRADRVTLGDGTRAVDKELAGRDARDREYLTSRLGQAVGADVAAVHIAGERRVLVDWVGGERAEVRLNPDGSWEAPGHHGTADGILLGLLDTLTSHYDRFRFPDADLDLRAADIDLRVGENGALRAFDHEKAFQGILPDTRNPFVRHFFRETSPMKVEWAGNPLSRSDIEVLRVRIDALEGEFRALGRDDWYANAKFAFDRIAEHAEGTTPLLDAAREPAGPGRAPSRADGQDALPGSEEPASSGGARDRTPEGEARDRTPEGEARGVTSRNEAPSPGEAAARLMDPGGELGRSAAGGVRHTRLLDVGDVRAEIVTFGDGRTAMRLTGRDAEAAEAAALTRVALGLDGPAVHRSGDVVYREYGDDALRRSIETGIRETRLIPDGNRFRELVTFNDGRQAFRIERRTIDAADAIERAALPPLSTADASGGIHRASETVVYETRVKAADDPDVKPLVWSESPGHEAKRGLYDVLTLGETFNTHTMETNAHGEPSLRIERSFADTWDKKLLDGFLDEGVVSQLGAVDFGFRRNGLTGEDAAAVAARLEALRPEFERRGWQRWHDDMTERFEHLGRQAQGDQPLLTGADAVPHGPVLPDATPHDGAASPVVRSADAEWPYDPATTRPDEALERVLRDGDLRWLNEALADPAAHPDDTTRARAYAELVDEGLAELPRSRGTVQVRVPVDRLPEGLSAGQEFTARGFLEGVDDPRFLPDMDRSARLVVYGEHTRVGDLSGKPHQVMFEGNSRFKVLGVHETSYGVKEYFVARVSDVEGVLPDTRTGGLSKAPPELPPWLQRHFDEHREVTDAGVWYRDLSDPEDRDLAESARAVRGMDGLFYVDAHGDSDGIYIGEDGLNARELAMLLLNEPGLRPDDVIYLGNCEVGQRAFAQELARETGHVVIAADSMMSVNQFGDMNPVTDGKARTTMAGRGQLLVFLPDVPVPPVAWERVQSGLTGPLFFSDGPGAHGDPQAGIRAAESATRAESAPRAEPAASAEFTTRAEPVTRVEPVPRAEPATSAEPVGRAEPSRPASSDVPPPARTEPSSGRPDPVDTARPVRGAGEDATPSGEARDRASEGEMRNRASEDEARDAASADGPDDAPFRSGAPSPDEAAARLMDPGGELGRSAAGGVRHSRLLDAGETRAEIVTFGDGRTAMRLTGRDAETAEAAALTRAALGLDGPAVHRSGDVVYREYGDDALRRSIETGIRRTEVIRTGPGRSLELVTFNDGVQARRVDCGSIAKADRVEAGVLPPRTVADPNGGVHRASETVIYRSHLSRTDVAELRPLVRDESHGHAAKRGLYDVLTLGETFNPHRTGTNASGEHLIGVDRDFAGRWGKSALDDLLRRPTSAGPGDFVFRHNGLYWTDVVAVHARLEELRPEFERRGWQRWHDDMVERLELLGRHAGGEKALLTGPDAVPHGPVLPDTAPHDGAGAPAAHDGVTAPAAVVRPADAGWPRDPAGMRPRQALVELLWEGDLRRLNEVLADPAAHPDDVARARAYAELVGAGLVELPRSQGTVQVRVPVDRLPEGLAAGREFTARGILEGVDDPRFLPDMPHSARLIIHGDHTRVADLSGRPGHVMIEGDARFKVLGVHETSYGVKEYFVTRVTEGTEGGTTVPNRDVRPKERPELPDRLQRHITTNREVTDAGVWYRTPEEVLKTDFAASVRAVRKMDGVFYVDGHGNSRGIFIGGEHIPAADLAAMLLNEPGLRPDDVIYLGECKVGAERYAQEVANRTGHVVVASETLMHVSDKSGDMVALRPDHWPGTMAGRGRLLIFLPEGPVPPAAWEGIRSLAEAPPSFPDGPGGPGGLDGTRPGPGGEHGGPLSRSADEHGALRHRPDEARETPGAGSSGTPDPSHSPDAPGPSRVPDEPAPGAPNPSHSPDAPAVPVRDDGLAASVAGGVRETRVVERGGTRVEIVAFEDGRQAIRLTGRDADAAEMAALVRGAMGMDGPATHRAGDVVYRDCGNEALRRSLATGILRSELFENAQGRMEELVTFNDGRQAVRTEYIRAADADGHELTGLPPRFTGAADSGILRAGETVVYSEHRVSTGDPRPEGAAWHESPAERTRRGMYTVLTMGDGFARHEVTVDAHGVHHLRVGEELPARWGGPATREFLVAHRSPEAAEPPRVTFRQNRLSPEDAAAVSARLEALRPEFARRGRLDWHDGLMDRLGHLARHADGERPVLDGLDGLNGLNGHAGTGGHAPEAGDWRSRDPRAALSELLTHGDLPEVHDALAGRTGDPGDAARAGAYLDLANAELAGLPHRTGQVEVRVPADRLPGDLAPGREVAFRGLLEGVDDPRFLADAPGSVRLTIRGHYANVGDISGKPHHAMFDANARFKVLAVQESSSGAKNYFLAQVGEAADAPAAQAGGVPRPKLTGEALRHFTEHREATRAGVWYRDPDSPHDMANAAASRGALPVDGAFPVFAHGGPEGVYIGGRLLPAEEFAALLLNEPGLRADDVLLLADCEVGHATSSYAQEVADRTGRVVLAPDAFYGVTKYGDGFVGSIQEAPHSLLGRGRLRIFLPEGPVPLTTWEKVRAWVGSGRPEEHPETGAPDTRDAVVNGDAAGRSRFSPDELRALAESEARAQQSLSERLGYLAPTIDYTSTPIHPGIAGEFNRALDQLARRFSAVMAELNAIDVRDPRNRFGAEGTENVGAYSVIRGPEPGIHLDARRLGDPEAVRARFEANMRAGWLSHGWGSAAAILYHEFGHHLLERLPHSAQQQLNQVVREVIGRRVDVTMPFHPVTAEQVKAALSKYGATDPDEMVAEAFAEYMASPRPRPLALAIGRFLESHYAGN</sequence>
<keyword evidence="2" id="KW-0472">Membrane</keyword>
<feature type="transmembrane region" description="Helical" evidence="2">
    <location>
        <begin position="201"/>
        <end position="220"/>
    </location>
</feature>
<accession>A0A852V473</accession>
<name>A0A852V473_9ACTN</name>
<dbReference type="InterPro" id="IPR057746">
    <property type="entry name" value="CpnT-like_N"/>
</dbReference>
<feature type="compositionally biased region" description="Gly residues" evidence="1">
    <location>
        <begin position="301"/>
        <end position="328"/>
    </location>
</feature>